<gene>
    <name evidence="13" type="primary">ccmD</name>
    <name evidence="13" type="ORF">L2672_16920</name>
</gene>
<dbReference type="InterPro" id="IPR007078">
    <property type="entry name" value="Haem_export_protD_CcmD"/>
</dbReference>
<dbReference type="AlphaFoldDB" id="A0A9X1ZNU5"/>
<feature type="transmembrane region" description="Helical" evidence="12">
    <location>
        <begin position="12"/>
        <end position="35"/>
    </location>
</feature>
<comment type="function">
    <text evidence="1 12">Required for the export of heme to the periplasm for the biogenesis of c-type cytochromes.</text>
</comment>
<evidence type="ECO:0000256" key="2">
    <source>
        <dbReference type="ARBA" id="ARBA00004377"/>
    </source>
</evidence>
<sequence>MKFDSFADFIDMGGYGFFVWLAYGVTFGCLGILILHSLSQKKKVLTEIAKKMTREDRLKESRGKKS</sequence>
<keyword evidence="7 12" id="KW-0997">Cell inner membrane</keyword>
<keyword evidence="14" id="KW-1185">Reference proteome</keyword>
<dbReference type="GO" id="GO:0017004">
    <property type="term" value="P:cytochrome complex assembly"/>
    <property type="evidence" value="ECO:0007669"/>
    <property type="project" value="UniProtKB-KW"/>
</dbReference>
<evidence type="ECO:0000256" key="5">
    <source>
        <dbReference type="ARBA" id="ARBA00022448"/>
    </source>
</evidence>
<evidence type="ECO:0000256" key="11">
    <source>
        <dbReference type="ARBA" id="ARBA00023136"/>
    </source>
</evidence>
<dbReference type="GO" id="GO:0015886">
    <property type="term" value="P:heme transport"/>
    <property type="evidence" value="ECO:0007669"/>
    <property type="project" value="InterPro"/>
</dbReference>
<dbReference type="PANTHER" id="PTHR37531:SF1">
    <property type="entry name" value="HEME EXPORTER PROTEIN D"/>
    <property type="match status" value="1"/>
</dbReference>
<dbReference type="RefSeq" id="WP_248997026.1">
    <property type="nucleotide sequence ID" value="NZ_JAKIKP010000020.1"/>
</dbReference>
<reference evidence="13" key="1">
    <citation type="submission" date="2022-01" db="EMBL/GenBank/DDBJ databases">
        <title>Whole genome-based taxonomy of the Shewanellaceae.</title>
        <authorList>
            <person name="Martin-Rodriguez A.J."/>
        </authorList>
    </citation>
    <scope>NUCLEOTIDE SEQUENCE</scope>
    <source>
        <strain evidence="13">DSM 16422</strain>
    </source>
</reference>
<keyword evidence="10 12" id="KW-1133">Transmembrane helix</keyword>
<comment type="subcellular location">
    <subcellularLocation>
        <location evidence="2 12">Cell inner membrane</location>
        <topology evidence="2 12">Single-pass membrane protein</topology>
    </subcellularLocation>
</comment>
<evidence type="ECO:0000256" key="7">
    <source>
        <dbReference type="ARBA" id="ARBA00022519"/>
    </source>
</evidence>
<evidence type="ECO:0000313" key="14">
    <source>
        <dbReference type="Proteomes" id="UP001139333"/>
    </source>
</evidence>
<evidence type="ECO:0000256" key="9">
    <source>
        <dbReference type="ARBA" id="ARBA00022748"/>
    </source>
</evidence>
<keyword evidence="9 12" id="KW-0201">Cytochrome c-type biogenesis</keyword>
<protein>
    <recommendedName>
        <fullName evidence="4 12">Heme exporter protein D</fullName>
    </recommendedName>
</protein>
<dbReference type="InterPro" id="IPR052075">
    <property type="entry name" value="Heme_exporter_D"/>
</dbReference>
<proteinExistence type="inferred from homology"/>
<comment type="similarity">
    <text evidence="3 12">Belongs to the CcmD/CycX/HelD family.</text>
</comment>
<dbReference type="PANTHER" id="PTHR37531">
    <property type="entry name" value="HEME EXPORTER PROTEIN D"/>
    <property type="match status" value="1"/>
</dbReference>
<evidence type="ECO:0000256" key="4">
    <source>
        <dbReference type="ARBA" id="ARBA00016461"/>
    </source>
</evidence>
<evidence type="ECO:0000313" key="13">
    <source>
        <dbReference type="EMBL" id="MCL1144357.1"/>
    </source>
</evidence>
<evidence type="ECO:0000256" key="10">
    <source>
        <dbReference type="ARBA" id="ARBA00022989"/>
    </source>
</evidence>
<comment type="caution">
    <text evidence="13">The sequence shown here is derived from an EMBL/GenBank/DDBJ whole genome shotgun (WGS) entry which is preliminary data.</text>
</comment>
<evidence type="ECO:0000256" key="6">
    <source>
        <dbReference type="ARBA" id="ARBA00022475"/>
    </source>
</evidence>
<keyword evidence="8 12" id="KW-0812">Transmembrane</keyword>
<evidence type="ECO:0000256" key="8">
    <source>
        <dbReference type="ARBA" id="ARBA00022692"/>
    </source>
</evidence>
<dbReference type="Proteomes" id="UP001139333">
    <property type="component" value="Unassembled WGS sequence"/>
</dbReference>
<dbReference type="PROSITE" id="PS51257">
    <property type="entry name" value="PROKAR_LIPOPROTEIN"/>
    <property type="match status" value="1"/>
</dbReference>
<accession>A0A9X1ZNU5</accession>
<keyword evidence="11 12" id="KW-0472">Membrane</keyword>
<evidence type="ECO:0000256" key="1">
    <source>
        <dbReference type="ARBA" id="ARBA00002442"/>
    </source>
</evidence>
<evidence type="ECO:0000256" key="12">
    <source>
        <dbReference type="RuleBase" id="RU363101"/>
    </source>
</evidence>
<evidence type="ECO:0000256" key="3">
    <source>
        <dbReference type="ARBA" id="ARBA00008741"/>
    </source>
</evidence>
<organism evidence="13 14">
    <name type="scientific">Shewanella gaetbuli</name>
    <dbReference type="NCBI Taxonomy" id="220752"/>
    <lineage>
        <taxon>Bacteria</taxon>
        <taxon>Pseudomonadati</taxon>
        <taxon>Pseudomonadota</taxon>
        <taxon>Gammaproteobacteria</taxon>
        <taxon>Alteromonadales</taxon>
        <taxon>Shewanellaceae</taxon>
        <taxon>Shewanella</taxon>
    </lineage>
</organism>
<keyword evidence="5 12" id="KW-0813">Transport</keyword>
<dbReference type="EMBL" id="JAKIKP010000020">
    <property type="protein sequence ID" value="MCL1144357.1"/>
    <property type="molecule type" value="Genomic_DNA"/>
</dbReference>
<dbReference type="GO" id="GO:1903607">
    <property type="term" value="P:cytochrome c biosynthetic process"/>
    <property type="evidence" value="ECO:0007669"/>
    <property type="project" value="TreeGrafter"/>
</dbReference>
<keyword evidence="6 12" id="KW-1003">Cell membrane</keyword>
<dbReference type="GO" id="GO:0005886">
    <property type="term" value="C:plasma membrane"/>
    <property type="evidence" value="ECO:0007669"/>
    <property type="project" value="UniProtKB-SubCell"/>
</dbReference>
<dbReference type="Pfam" id="PF04995">
    <property type="entry name" value="CcmD"/>
    <property type="match status" value="1"/>
</dbReference>
<name>A0A9X1ZNU5_9GAMM</name>
<dbReference type="NCBIfam" id="TIGR03141">
    <property type="entry name" value="cytochro_ccmD"/>
    <property type="match status" value="1"/>
</dbReference>